<evidence type="ECO:0000313" key="2">
    <source>
        <dbReference type="Proteomes" id="UP000663891"/>
    </source>
</evidence>
<organism evidence="1 2">
    <name type="scientific">Adineta steineri</name>
    <dbReference type="NCBI Taxonomy" id="433720"/>
    <lineage>
        <taxon>Eukaryota</taxon>
        <taxon>Metazoa</taxon>
        <taxon>Spiralia</taxon>
        <taxon>Gnathifera</taxon>
        <taxon>Rotifera</taxon>
        <taxon>Eurotatoria</taxon>
        <taxon>Bdelloidea</taxon>
        <taxon>Adinetida</taxon>
        <taxon>Adinetidae</taxon>
        <taxon>Adineta</taxon>
    </lineage>
</organism>
<protein>
    <submittedName>
        <fullName evidence="1">Uncharacterized protein</fullName>
    </submittedName>
</protein>
<evidence type="ECO:0000313" key="1">
    <source>
        <dbReference type="EMBL" id="CAF1059448.1"/>
    </source>
</evidence>
<dbReference type="AlphaFoldDB" id="A0A814L2T4"/>
<reference evidence="1" key="1">
    <citation type="submission" date="2021-02" db="EMBL/GenBank/DDBJ databases">
        <authorList>
            <person name="Nowell W R."/>
        </authorList>
    </citation>
    <scope>NUCLEOTIDE SEQUENCE</scope>
</reference>
<dbReference type="Proteomes" id="UP000663891">
    <property type="component" value="Unassembled WGS sequence"/>
</dbReference>
<gene>
    <name evidence="1" type="ORF">VCS650_LOCUS17858</name>
</gene>
<comment type="caution">
    <text evidence="1">The sequence shown here is derived from an EMBL/GenBank/DDBJ whole genome shotgun (WGS) entry which is preliminary data.</text>
</comment>
<dbReference type="EMBL" id="CAJNON010000167">
    <property type="protein sequence ID" value="CAF1059448.1"/>
    <property type="molecule type" value="Genomic_DNA"/>
</dbReference>
<accession>A0A814L2T4</accession>
<proteinExistence type="predicted"/>
<sequence length="159" mass="17850">MLLVKFDVNTLLLPSDGDVALSKLGYYDQERNETSASVSLFCDAFDGICKGFIRGASVSQMKTSRPLALFNLFVASTAIKTAHMLQRFYETNEQDGVWPSPYDQTRLMQERVKQNVTTPATYSINFSKNEIQLNGTPNAEGQSEKLSALKILQTLRNNW</sequence>
<name>A0A814L2T4_9BILA</name>